<dbReference type="PANTHER" id="PTHR32361">
    <property type="entry name" value="FERRIC/CUPRIC REDUCTASE TRANSMEMBRANE COMPONENT"/>
    <property type="match status" value="1"/>
</dbReference>
<dbReference type="GO" id="GO:0006879">
    <property type="term" value="P:intracellular iron ion homeostasis"/>
    <property type="evidence" value="ECO:0007669"/>
    <property type="project" value="TreeGrafter"/>
</dbReference>
<organism evidence="8 9">
    <name type="scientific">Fusarium floridanum</name>
    <dbReference type="NCBI Taxonomy" id="1325733"/>
    <lineage>
        <taxon>Eukaryota</taxon>
        <taxon>Fungi</taxon>
        <taxon>Dikarya</taxon>
        <taxon>Ascomycota</taxon>
        <taxon>Pezizomycotina</taxon>
        <taxon>Sordariomycetes</taxon>
        <taxon>Hypocreomycetidae</taxon>
        <taxon>Hypocreales</taxon>
        <taxon>Nectriaceae</taxon>
        <taxon>Fusarium</taxon>
        <taxon>Fusarium solani species complex</taxon>
    </lineage>
</organism>
<dbReference type="Gene3D" id="3.40.50.80">
    <property type="entry name" value="Nucleotide-binding domain of ferredoxin-NADP reductase (FNR) module"/>
    <property type="match status" value="1"/>
</dbReference>
<keyword evidence="6" id="KW-0472">Membrane</keyword>
<dbReference type="GO" id="GO:0052851">
    <property type="term" value="F:ferric-chelate reductase (NADPH) activity"/>
    <property type="evidence" value="ECO:0007669"/>
    <property type="project" value="UniProtKB-EC"/>
</dbReference>
<evidence type="ECO:0000256" key="2">
    <source>
        <dbReference type="ARBA" id="ARBA00012668"/>
    </source>
</evidence>
<keyword evidence="9" id="KW-1185">Reference proteome</keyword>
<evidence type="ECO:0000256" key="3">
    <source>
        <dbReference type="ARBA" id="ARBA00022448"/>
    </source>
</evidence>
<reference evidence="8 9" key="1">
    <citation type="submission" date="2017-06" db="EMBL/GenBank/DDBJ databases">
        <title>Comparative genomic analysis of Ambrosia Fusariam Clade fungi.</title>
        <authorList>
            <person name="Stajich J.E."/>
            <person name="Carrillo J."/>
            <person name="Kijimoto T."/>
            <person name="Eskalen A."/>
            <person name="O'Donnell K."/>
            <person name="Kasson M."/>
        </authorList>
    </citation>
    <scope>NUCLEOTIDE SEQUENCE [LARGE SCALE GENOMIC DNA]</scope>
    <source>
        <strain evidence="8 9">NRRL62606</strain>
    </source>
</reference>
<keyword evidence="4" id="KW-1003">Cell membrane</keyword>
<dbReference type="AlphaFoldDB" id="A0A428P151"/>
<dbReference type="EMBL" id="NKCL01000947">
    <property type="protein sequence ID" value="RSL46751.1"/>
    <property type="molecule type" value="Genomic_DNA"/>
</dbReference>
<dbReference type="PANTHER" id="PTHR32361:SF26">
    <property type="entry name" value="FAD-BINDING 8 DOMAIN-CONTAINING PROTEIN-RELATED"/>
    <property type="match status" value="1"/>
</dbReference>
<feature type="transmembrane region" description="Helical" evidence="6">
    <location>
        <begin position="86"/>
        <end position="105"/>
    </location>
</feature>
<evidence type="ECO:0000256" key="6">
    <source>
        <dbReference type="SAM" id="Phobius"/>
    </source>
</evidence>
<comment type="subcellular location">
    <subcellularLocation>
        <location evidence="1">Cell membrane</location>
        <topology evidence="1">Multi-pass membrane protein</topology>
    </subcellularLocation>
</comment>
<keyword evidence="3" id="KW-0813">Transport</keyword>
<evidence type="ECO:0000313" key="8">
    <source>
        <dbReference type="EMBL" id="RSL46751.1"/>
    </source>
</evidence>
<name>A0A428P151_9HYPO</name>
<feature type="domain" description="FAD-binding FR-type" evidence="7">
    <location>
        <begin position="125"/>
        <end position="245"/>
    </location>
</feature>
<dbReference type="SUPFAM" id="SSF63380">
    <property type="entry name" value="Riboflavin synthase domain-like"/>
    <property type="match status" value="1"/>
</dbReference>
<dbReference type="InterPro" id="IPR017938">
    <property type="entry name" value="Riboflavin_synthase-like_b-brl"/>
</dbReference>
<evidence type="ECO:0000256" key="4">
    <source>
        <dbReference type="ARBA" id="ARBA00022475"/>
    </source>
</evidence>
<evidence type="ECO:0000256" key="5">
    <source>
        <dbReference type="ARBA" id="ARBA00048483"/>
    </source>
</evidence>
<evidence type="ECO:0000256" key="1">
    <source>
        <dbReference type="ARBA" id="ARBA00004651"/>
    </source>
</evidence>
<feature type="transmembrane region" description="Helical" evidence="6">
    <location>
        <begin position="117"/>
        <end position="139"/>
    </location>
</feature>
<keyword evidence="6" id="KW-1133">Transmembrane helix</keyword>
<dbReference type="EC" id="1.16.1.9" evidence="2"/>
<proteinExistence type="predicted"/>
<feature type="transmembrane region" description="Helical" evidence="6">
    <location>
        <begin position="30"/>
        <end position="49"/>
    </location>
</feature>
<feature type="transmembrane region" description="Helical" evidence="6">
    <location>
        <begin position="61"/>
        <end position="80"/>
    </location>
</feature>
<dbReference type="InterPro" id="IPR039261">
    <property type="entry name" value="FNR_nucleotide-bd"/>
</dbReference>
<keyword evidence="6" id="KW-0812">Transmembrane</keyword>
<gene>
    <name evidence="8" type="ORF">CEP51_015884</name>
</gene>
<dbReference type="CDD" id="cd06186">
    <property type="entry name" value="NOX_Duox_like_FAD_NADP"/>
    <property type="match status" value="1"/>
</dbReference>
<sequence length="440" mass="49371">MLLLYVGPCFGFVADILRLPLRIYHQVHASAGYMVGILASFHAVGTVVTKGGFAVNNIRNLLAVLAMGGICLLLMPISFISRILPYEFLLFIHRTTSLLLGYAIWRHLPNKELFPRLYLYIIGGVFFITLTVQMGIALYRSRCRFHLADLSWSSKPIIQVLVRLQSRLKVEPGQYINLWIPSSLLSTLQIHPFTVASWSPDAAETLVVFAEIRKGFTSSLRNMVRFGDSQSFAMFTGPHGSRLPVDKYDHVLLIATDLGIVALLPYLQWLTHAHHAHQLEEGTNRFKSSRGIHLIWHLRDWEVFVAVSYFLNVALAEDELRASNACKICGTEHRSIIKLTVYGEKATIGQDEGHGAANARKLANSVRGDIHWEPIDLPSILDEELSSILDDETVTGVTRDVSRKPCAVAASVSRKFRDQLTDAARAKLPHIDLMFTEYQP</sequence>
<comment type="catalytic activity">
    <reaction evidence="5">
        <text>2 a Fe(II)-siderophore + NADP(+) + H(+) = 2 a Fe(III)-siderophore + NADPH</text>
        <dbReference type="Rhea" id="RHEA:28795"/>
        <dbReference type="Rhea" id="RHEA-COMP:11342"/>
        <dbReference type="Rhea" id="RHEA-COMP:11344"/>
        <dbReference type="ChEBI" id="CHEBI:15378"/>
        <dbReference type="ChEBI" id="CHEBI:29033"/>
        <dbReference type="ChEBI" id="CHEBI:29034"/>
        <dbReference type="ChEBI" id="CHEBI:57783"/>
        <dbReference type="ChEBI" id="CHEBI:58349"/>
        <dbReference type="EC" id="1.16.1.9"/>
    </reaction>
</comment>
<accession>A0A428P151</accession>
<dbReference type="GO" id="GO:0006826">
    <property type="term" value="P:iron ion transport"/>
    <property type="evidence" value="ECO:0007669"/>
    <property type="project" value="TreeGrafter"/>
</dbReference>
<evidence type="ECO:0000259" key="7">
    <source>
        <dbReference type="PROSITE" id="PS51384"/>
    </source>
</evidence>
<dbReference type="Proteomes" id="UP000287972">
    <property type="component" value="Unassembled WGS sequence"/>
</dbReference>
<dbReference type="Pfam" id="PF08022">
    <property type="entry name" value="FAD_binding_8"/>
    <property type="match status" value="1"/>
</dbReference>
<dbReference type="GO" id="GO:0005886">
    <property type="term" value="C:plasma membrane"/>
    <property type="evidence" value="ECO:0007669"/>
    <property type="project" value="UniProtKB-SubCell"/>
</dbReference>
<dbReference type="InterPro" id="IPR017927">
    <property type="entry name" value="FAD-bd_FR_type"/>
</dbReference>
<dbReference type="InterPro" id="IPR051410">
    <property type="entry name" value="Ferric/Cupric_Reductase"/>
</dbReference>
<evidence type="ECO:0000313" key="9">
    <source>
        <dbReference type="Proteomes" id="UP000287972"/>
    </source>
</evidence>
<dbReference type="GO" id="GO:0015677">
    <property type="term" value="P:copper ion import"/>
    <property type="evidence" value="ECO:0007669"/>
    <property type="project" value="TreeGrafter"/>
</dbReference>
<dbReference type="InterPro" id="IPR013112">
    <property type="entry name" value="FAD-bd_8"/>
</dbReference>
<comment type="caution">
    <text evidence="8">The sequence shown here is derived from an EMBL/GenBank/DDBJ whole genome shotgun (WGS) entry which is preliminary data.</text>
</comment>
<dbReference type="PROSITE" id="PS51384">
    <property type="entry name" value="FAD_FR"/>
    <property type="match status" value="1"/>
</dbReference>
<protein>
    <recommendedName>
        <fullName evidence="2">ferric-chelate reductase (NADPH)</fullName>
        <ecNumber evidence="2">1.16.1.9</ecNumber>
    </recommendedName>
</protein>